<evidence type="ECO:0000313" key="1">
    <source>
        <dbReference type="EMBL" id="KAJ5325009.1"/>
    </source>
</evidence>
<keyword evidence="2" id="KW-1185">Reference proteome</keyword>
<proteinExistence type="predicted"/>
<dbReference type="Proteomes" id="UP001147746">
    <property type="component" value="Unassembled WGS sequence"/>
</dbReference>
<name>A0A9W9HKS2_9EURO</name>
<dbReference type="SUPFAM" id="SSF81383">
    <property type="entry name" value="F-box domain"/>
    <property type="match status" value="1"/>
</dbReference>
<dbReference type="InterPro" id="IPR036047">
    <property type="entry name" value="F-box-like_dom_sf"/>
</dbReference>
<dbReference type="Pfam" id="PF00646">
    <property type="entry name" value="F-box"/>
    <property type="match status" value="1"/>
</dbReference>
<accession>A0A9W9HKS2</accession>
<protein>
    <submittedName>
        <fullName evidence="1">Uncharacterized protein</fullName>
    </submittedName>
</protein>
<dbReference type="PROSITE" id="PS50181">
    <property type="entry name" value="FBOX"/>
    <property type="match status" value="1"/>
</dbReference>
<sequence>MNTESFPVSEGNQISRLANLPTELLDQTVLELPVEHMVMAMSVSRRFKTIISNNLNLMLDRAMQAIEEDRLKVMLTFAPPAFAQGFVLCRNMTTNKMDGYVTAYSSFSQQGVFGPNQGPPRETSMCKNFLQVVDIDDDEAFTQVKVSIQIAWMPSLSWFTNRTLLLDSTIRLSHDWLDQGTGELLWLDDAKSFGLHLQSHPKQVPNPAEGTSYYDLEVDGLHIQANRFLAAVKDAERKEEEETHLTLTQNSRFSLIW</sequence>
<comment type="caution">
    <text evidence="1">The sequence shown here is derived from an EMBL/GenBank/DDBJ whole genome shotgun (WGS) entry which is preliminary data.</text>
</comment>
<dbReference type="AlphaFoldDB" id="A0A9W9HKS2"/>
<dbReference type="EMBL" id="JAPZBO010000002">
    <property type="protein sequence ID" value="KAJ5325009.1"/>
    <property type="molecule type" value="Genomic_DNA"/>
</dbReference>
<reference evidence="1" key="1">
    <citation type="submission" date="2022-12" db="EMBL/GenBank/DDBJ databases">
        <authorList>
            <person name="Petersen C."/>
        </authorList>
    </citation>
    <scope>NUCLEOTIDE SEQUENCE</scope>
    <source>
        <strain evidence="1">IBT 21472</strain>
    </source>
</reference>
<dbReference type="OrthoDB" id="4345240at2759"/>
<dbReference type="InterPro" id="IPR001810">
    <property type="entry name" value="F-box_dom"/>
</dbReference>
<evidence type="ECO:0000313" key="2">
    <source>
        <dbReference type="Proteomes" id="UP001147746"/>
    </source>
</evidence>
<gene>
    <name evidence="1" type="ORF">N7476_003609</name>
</gene>
<organism evidence="1 2">
    <name type="scientific">Penicillium atrosanguineum</name>
    <dbReference type="NCBI Taxonomy" id="1132637"/>
    <lineage>
        <taxon>Eukaryota</taxon>
        <taxon>Fungi</taxon>
        <taxon>Dikarya</taxon>
        <taxon>Ascomycota</taxon>
        <taxon>Pezizomycotina</taxon>
        <taxon>Eurotiomycetes</taxon>
        <taxon>Eurotiomycetidae</taxon>
        <taxon>Eurotiales</taxon>
        <taxon>Aspergillaceae</taxon>
        <taxon>Penicillium</taxon>
    </lineage>
</organism>
<reference evidence="1" key="2">
    <citation type="journal article" date="2023" name="IMA Fungus">
        <title>Comparative genomic study of the Penicillium genus elucidates a diverse pangenome and 15 lateral gene transfer events.</title>
        <authorList>
            <person name="Petersen C."/>
            <person name="Sorensen T."/>
            <person name="Nielsen M.R."/>
            <person name="Sondergaard T.E."/>
            <person name="Sorensen J.L."/>
            <person name="Fitzpatrick D.A."/>
            <person name="Frisvad J.C."/>
            <person name="Nielsen K.L."/>
        </authorList>
    </citation>
    <scope>NUCLEOTIDE SEQUENCE</scope>
    <source>
        <strain evidence="1">IBT 21472</strain>
    </source>
</reference>